<reference evidence="2 3" key="1">
    <citation type="journal article" date="2009" name="Science">
        <title>Green evolution and dynamic adaptations revealed by genomes of the marine picoeukaryotes Micromonas.</title>
        <authorList>
            <person name="Worden A.Z."/>
            <person name="Lee J.H."/>
            <person name="Mock T."/>
            <person name="Rouze P."/>
            <person name="Simmons M.P."/>
            <person name="Aerts A.L."/>
            <person name="Allen A.E."/>
            <person name="Cuvelier M.L."/>
            <person name="Derelle E."/>
            <person name="Everett M.V."/>
            <person name="Foulon E."/>
            <person name="Grimwood J."/>
            <person name="Gundlach H."/>
            <person name="Henrissat B."/>
            <person name="Napoli C."/>
            <person name="McDonald S.M."/>
            <person name="Parker M.S."/>
            <person name="Rombauts S."/>
            <person name="Salamov A."/>
            <person name="Von Dassow P."/>
            <person name="Badger J.H."/>
            <person name="Coutinho P.M."/>
            <person name="Demir E."/>
            <person name="Dubchak I."/>
            <person name="Gentemann C."/>
            <person name="Eikrem W."/>
            <person name="Gready J.E."/>
            <person name="John U."/>
            <person name="Lanier W."/>
            <person name="Lindquist E.A."/>
            <person name="Lucas S."/>
            <person name="Mayer K.F."/>
            <person name="Moreau H."/>
            <person name="Not F."/>
            <person name="Otillar R."/>
            <person name="Panaud O."/>
            <person name="Pangilinan J."/>
            <person name="Paulsen I."/>
            <person name="Piegu B."/>
            <person name="Poliakov A."/>
            <person name="Robbens S."/>
            <person name="Schmutz J."/>
            <person name="Toulza E."/>
            <person name="Wyss T."/>
            <person name="Zelensky A."/>
            <person name="Zhou K."/>
            <person name="Armbrust E.V."/>
            <person name="Bhattacharya D."/>
            <person name="Goodenough U.W."/>
            <person name="Van de Peer Y."/>
            <person name="Grigoriev I.V."/>
        </authorList>
    </citation>
    <scope>NUCLEOTIDE SEQUENCE [LARGE SCALE GENOMIC DNA]</scope>
    <source>
        <strain evidence="3">RCC299 / NOUM17</strain>
    </source>
</reference>
<evidence type="ECO:0000256" key="1">
    <source>
        <dbReference type="SAM" id="MobiDB-lite"/>
    </source>
</evidence>
<feature type="region of interest" description="Disordered" evidence="1">
    <location>
        <begin position="77"/>
        <end position="127"/>
    </location>
</feature>
<feature type="region of interest" description="Disordered" evidence="1">
    <location>
        <begin position="179"/>
        <end position="206"/>
    </location>
</feature>
<gene>
    <name evidence="2" type="ORF">MICPUN_102021</name>
</gene>
<organism evidence="2 3">
    <name type="scientific">Micromonas commoda (strain RCC299 / NOUM17 / CCMP2709)</name>
    <name type="common">Picoplanktonic green alga</name>
    <dbReference type="NCBI Taxonomy" id="296587"/>
    <lineage>
        <taxon>Eukaryota</taxon>
        <taxon>Viridiplantae</taxon>
        <taxon>Chlorophyta</taxon>
        <taxon>Mamiellophyceae</taxon>
        <taxon>Mamiellales</taxon>
        <taxon>Mamiellaceae</taxon>
        <taxon>Micromonas</taxon>
    </lineage>
</organism>
<feature type="compositionally biased region" description="Low complexity" evidence="1">
    <location>
        <begin position="189"/>
        <end position="199"/>
    </location>
</feature>
<dbReference type="AlphaFoldDB" id="C1FGM2"/>
<keyword evidence="3" id="KW-1185">Reference proteome</keyword>
<feature type="region of interest" description="Disordered" evidence="1">
    <location>
        <begin position="36"/>
        <end position="57"/>
    </location>
</feature>
<dbReference type="Proteomes" id="UP000002009">
    <property type="component" value="Chromosome 8"/>
</dbReference>
<dbReference type="GeneID" id="8245940"/>
<dbReference type="RefSeq" id="XP_002508029.1">
    <property type="nucleotide sequence ID" value="XM_002507983.1"/>
</dbReference>
<dbReference type="SUPFAM" id="SSF57938">
    <property type="entry name" value="DnaJ/Hsp40 cysteine-rich domain"/>
    <property type="match status" value="1"/>
</dbReference>
<accession>C1FGM2</accession>
<dbReference type="InParanoid" id="C1FGM2"/>
<evidence type="ECO:0000313" key="2">
    <source>
        <dbReference type="EMBL" id="ACO69287.1"/>
    </source>
</evidence>
<protein>
    <submittedName>
        <fullName evidence="2">Uncharacterized protein</fullName>
    </submittedName>
</protein>
<sequence length="316" mass="34145">MPLIEVISSEENDPAVSSAPKPATAAEVAAGIGALGLDPAQHHGGSEWSQVEPVGLTNTERAQMDELREKYGKYQRERDAVGGGDAPHTEHALAQAQARMDAEFRARDAAQPGSDGDDADDAGREAVAPSSRIKVCDVCRGMRVTKTEYNHRVMERMCERCEGEGVLQDGKPIVTPGEAAAEEAKRSAIDPPSSSSGAAGDDDDAMRRRVQEAIAKDDRLMRYAELSTVCDAIEEKMDGYAREIVEANARLDGDDASAELEAAVHELVKQITLHRATLRGKLEEYRAELGPLEEELERDGTFASFADLETDADELP</sequence>
<name>C1FGM2_MICCC</name>
<feature type="region of interest" description="Disordered" evidence="1">
    <location>
        <begin position="1"/>
        <end position="22"/>
    </location>
</feature>
<evidence type="ECO:0000313" key="3">
    <source>
        <dbReference type="Proteomes" id="UP000002009"/>
    </source>
</evidence>
<proteinExistence type="predicted"/>
<dbReference type="OrthoDB" id="10624472at2759"/>
<dbReference type="InterPro" id="IPR036410">
    <property type="entry name" value="HSP_DnaJ_Cys-rich_dom_sf"/>
</dbReference>
<dbReference type="KEGG" id="mis:MICPUN_102021"/>
<dbReference type="EMBL" id="CP001575">
    <property type="protein sequence ID" value="ACO69287.1"/>
    <property type="molecule type" value="Genomic_DNA"/>
</dbReference>